<dbReference type="Proteomes" id="UP000593560">
    <property type="component" value="Unassembled WGS sequence"/>
</dbReference>
<feature type="non-terminal residue" evidence="1">
    <location>
        <position position="1"/>
    </location>
</feature>
<accession>A0A7J9H506</accession>
<protein>
    <submittedName>
        <fullName evidence="1">Uncharacterized protein</fullName>
    </submittedName>
</protein>
<dbReference type="AlphaFoldDB" id="A0A7J9H506"/>
<dbReference type="EMBL" id="JABFAD010000008">
    <property type="protein sequence ID" value="MBA0804822.1"/>
    <property type="molecule type" value="Genomic_DNA"/>
</dbReference>
<gene>
    <name evidence="1" type="ORF">Gohar_004387</name>
</gene>
<evidence type="ECO:0000313" key="2">
    <source>
        <dbReference type="Proteomes" id="UP000593560"/>
    </source>
</evidence>
<keyword evidence="2" id="KW-1185">Reference proteome</keyword>
<name>A0A7J9H506_9ROSI</name>
<sequence length="103" mass="11907">RYCYTFRAGRNLPNKEFHYLRTVIVTVAVHRGFGCRLPRHQFTNFLDLSTLGRRLPHTWSYDFAETCVFGTCGFGKQLPRPGHCNPLFEEAPLEVTGIFCRVP</sequence>
<organism evidence="1 2">
    <name type="scientific">Gossypium harknessii</name>
    <dbReference type="NCBI Taxonomy" id="34285"/>
    <lineage>
        <taxon>Eukaryota</taxon>
        <taxon>Viridiplantae</taxon>
        <taxon>Streptophyta</taxon>
        <taxon>Embryophyta</taxon>
        <taxon>Tracheophyta</taxon>
        <taxon>Spermatophyta</taxon>
        <taxon>Magnoliopsida</taxon>
        <taxon>eudicotyledons</taxon>
        <taxon>Gunneridae</taxon>
        <taxon>Pentapetalae</taxon>
        <taxon>rosids</taxon>
        <taxon>malvids</taxon>
        <taxon>Malvales</taxon>
        <taxon>Malvaceae</taxon>
        <taxon>Malvoideae</taxon>
        <taxon>Gossypium</taxon>
    </lineage>
</organism>
<dbReference type="OrthoDB" id="1922339at2759"/>
<evidence type="ECO:0000313" key="1">
    <source>
        <dbReference type="EMBL" id="MBA0804822.1"/>
    </source>
</evidence>
<reference evidence="1 2" key="1">
    <citation type="journal article" date="2019" name="Genome Biol. Evol.">
        <title>Insights into the evolution of the New World diploid cottons (Gossypium, subgenus Houzingenia) based on genome sequencing.</title>
        <authorList>
            <person name="Grover C.E."/>
            <person name="Arick M.A. 2nd"/>
            <person name="Thrash A."/>
            <person name="Conover J.L."/>
            <person name="Sanders W.S."/>
            <person name="Peterson D.G."/>
            <person name="Frelichowski J.E."/>
            <person name="Scheffler J.A."/>
            <person name="Scheffler B.E."/>
            <person name="Wendel J.F."/>
        </authorList>
    </citation>
    <scope>NUCLEOTIDE SEQUENCE [LARGE SCALE GENOMIC DNA]</scope>
    <source>
        <strain evidence="1">0</strain>
        <tissue evidence="1">Leaf</tissue>
    </source>
</reference>
<comment type="caution">
    <text evidence="1">The sequence shown here is derived from an EMBL/GenBank/DDBJ whole genome shotgun (WGS) entry which is preliminary data.</text>
</comment>
<dbReference type="AntiFam" id="ANF00025">
    <property type="entry name" value="Antisense to 23S rRNA"/>
</dbReference>
<proteinExistence type="predicted"/>